<dbReference type="Proteomes" id="UP001186974">
    <property type="component" value="Unassembled WGS sequence"/>
</dbReference>
<proteinExistence type="predicted"/>
<name>A0ACC3DBD7_9PEZI</name>
<organism evidence="1 2">
    <name type="scientific">Coniosporium uncinatum</name>
    <dbReference type="NCBI Taxonomy" id="93489"/>
    <lineage>
        <taxon>Eukaryota</taxon>
        <taxon>Fungi</taxon>
        <taxon>Dikarya</taxon>
        <taxon>Ascomycota</taxon>
        <taxon>Pezizomycotina</taxon>
        <taxon>Dothideomycetes</taxon>
        <taxon>Dothideomycetes incertae sedis</taxon>
        <taxon>Coniosporium</taxon>
    </lineage>
</organism>
<gene>
    <name evidence="1" type="ORF">LTS18_003629</name>
</gene>
<evidence type="ECO:0000313" key="1">
    <source>
        <dbReference type="EMBL" id="KAK3064819.1"/>
    </source>
</evidence>
<comment type="caution">
    <text evidence="1">The sequence shown here is derived from an EMBL/GenBank/DDBJ whole genome shotgun (WGS) entry which is preliminary data.</text>
</comment>
<reference evidence="1" key="1">
    <citation type="submission" date="2024-09" db="EMBL/GenBank/DDBJ databases">
        <title>Black Yeasts Isolated from many extreme environments.</title>
        <authorList>
            <person name="Coleine C."/>
            <person name="Stajich J.E."/>
            <person name="Selbmann L."/>
        </authorList>
    </citation>
    <scope>NUCLEOTIDE SEQUENCE</scope>
    <source>
        <strain evidence="1">CCFEE 5737</strain>
    </source>
</reference>
<protein>
    <submittedName>
        <fullName evidence="1">Uncharacterized protein</fullName>
    </submittedName>
</protein>
<evidence type="ECO:0000313" key="2">
    <source>
        <dbReference type="Proteomes" id="UP001186974"/>
    </source>
</evidence>
<sequence>MPIRHDPLTRIHLASPIPLAPYQAEALRIHHNLGIHEYNDMILLMSDPCVTDVLIRTEFAMPPDYEAKIALALNAVGATGWTKGGVKIIKAYVPPGQDAGKPRGKVTLKKGGK</sequence>
<accession>A0ACC3DBD7</accession>
<dbReference type="EMBL" id="JAWDJW010006419">
    <property type="protein sequence ID" value="KAK3064819.1"/>
    <property type="molecule type" value="Genomic_DNA"/>
</dbReference>
<keyword evidence="2" id="KW-1185">Reference proteome</keyword>